<name>A0A8I6SAK5_CIMLE</name>
<dbReference type="PROSITE" id="PS50206">
    <property type="entry name" value="RHODANESE_3"/>
    <property type="match status" value="1"/>
</dbReference>
<evidence type="ECO:0000256" key="7">
    <source>
        <dbReference type="ARBA" id="ARBA00051722"/>
    </source>
</evidence>
<evidence type="ECO:0000256" key="8">
    <source>
        <dbReference type="SAM" id="MobiDB-lite"/>
    </source>
</evidence>
<feature type="domain" description="Rhodanese" evidence="9">
    <location>
        <begin position="342"/>
        <end position="452"/>
    </location>
</feature>
<dbReference type="SUPFAM" id="SSF52821">
    <property type="entry name" value="Rhodanese/Cell cycle control phosphatase"/>
    <property type="match status" value="1"/>
</dbReference>
<dbReference type="GO" id="GO:0010971">
    <property type="term" value="P:positive regulation of G2/M transition of mitotic cell cycle"/>
    <property type="evidence" value="ECO:0007669"/>
    <property type="project" value="TreeGrafter"/>
</dbReference>
<keyword evidence="3" id="KW-0132">Cell division</keyword>
<evidence type="ECO:0000256" key="2">
    <source>
        <dbReference type="ARBA" id="ARBA00013064"/>
    </source>
</evidence>
<dbReference type="GeneID" id="106673069"/>
<dbReference type="OrthoDB" id="26523at2759"/>
<protein>
    <recommendedName>
        <fullName evidence="2">protein-tyrosine-phosphatase</fullName>
        <ecNumber evidence="2">3.1.3.48</ecNumber>
    </recommendedName>
</protein>
<reference evidence="10" key="1">
    <citation type="submission" date="2022-01" db="UniProtKB">
        <authorList>
            <consortium name="EnsemblMetazoa"/>
        </authorList>
    </citation>
    <scope>IDENTIFICATION</scope>
</reference>
<feature type="compositionally biased region" description="Polar residues" evidence="8">
    <location>
        <begin position="20"/>
        <end position="44"/>
    </location>
</feature>
<dbReference type="InterPro" id="IPR036873">
    <property type="entry name" value="Rhodanese-like_dom_sf"/>
</dbReference>
<evidence type="ECO:0000256" key="3">
    <source>
        <dbReference type="ARBA" id="ARBA00022618"/>
    </source>
</evidence>
<evidence type="ECO:0000259" key="9">
    <source>
        <dbReference type="PROSITE" id="PS50206"/>
    </source>
</evidence>
<dbReference type="CDD" id="cd01530">
    <property type="entry name" value="Cdc25"/>
    <property type="match status" value="1"/>
</dbReference>
<comment type="catalytic activity">
    <reaction evidence="7">
        <text>O-phospho-L-tyrosyl-[protein] + H2O = L-tyrosyl-[protein] + phosphate</text>
        <dbReference type="Rhea" id="RHEA:10684"/>
        <dbReference type="Rhea" id="RHEA-COMP:10136"/>
        <dbReference type="Rhea" id="RHEA-COMP:20101"/>
        <dbReference type="ChEBI" id="CHEBI:15377"/>
        <dbReference type="ChEBI" id="CHEBI:43474"/>
        <dbReference type="ChEBI" id="CHEBI:46858"/>
        <dbReference type="ChEBI" id="CHEBI:61978"/>
        <dbReference type="EC" id="3.1.3.48"/>
    </reaction>
</comment>
<dbReference type="SMART" id="SM00450">
    <property type="entry name" value="RHOD"/>
    <property type="match status" value="1"/>
</dbReference>
<evidence type="ECO:0000313" key="10">
    <source>
        <dbReference type="EnsemblMetazoa" id="XP_014260494.1"/>
    </source>
</evidence>
<dbReference type="PRINTS" id="PR00716">
    <property type="entry name" value="MPIPHPHTASE"/>
</dbReference>
<dbReference type="InterPro" id="IPR001763">
    <property type="entry name" value="Rhodanese-like_dom"/>
</dbReference>
<dbReference type="GO" id="GO:0005634">
    <property type="term" value="C:nucleus"/>
    <property type="evidence" value="ECO:0007669"/>
    <property type="project" value="TreeGrafter"/>
</dbReference>
<organism evidence="10 11">
    <name type="scientific">Cimex lectularius</name>
    <name type="common">Bed bug</name>
    <name type="synonym">Acanthia lectularia</name>
    <dbReference type="NCBI Taxonomy" id="79782"/>
    <lineage>
        <taxon>Eukaryota</taxon>
        <taxon>Metazoa</taxon>
        <taxon>Ecdysozoa</taxon>
        <taxon>Arthropoda</taxon>
        <taxon>Hexapoda</taxon>
        <taxon>Insecta</taxon>
        <taxon>Pterygota</taxon>
        <taxon>Neoptera</taxon>
        <taxon>Paraneoptera</taxon>
        <taxon>Hemiptera</taxon>
        <taxon>Heteroptera</taxon>
        <taxon>Panheteroptera</taxon>
        <taxon>Cimicomorpha</taxon>
        <taxon>Cimicidae</taxon>
        <taxon>Cimex</taxon>
    </lineage>
</organism>
<evidence type="ECO:0000313" key="11">
    <source>
        <dbReference type="Proteomes" id="UP000494040"/>
    </source>
</evidence>
<dbReference type="GO" id="GO:0000086">
    <property type="term" value="P:G2/M transition of mitotic cell cycle"/>
    <property type="evidence" value="ECO:0007669"/>
    <property type="project" value="TreeGrafter"/>
</dbReference>
<dbReference type="KEGG" id="clec:106673069"/>
<comment type="similarity">
    <text evidence="1">Belongs to the MPI phosphatase family.</text>
</comment>
<dbReference type="GO" id="GO:0010256">
    <property type="term" value="P:endomembrane system organization"/>
    <property type="evidence" value="ECO:0007669"/>
    <property type="project" value="UniProtKB-ARBA"/>
</dbReference>
<dbReference type="Proteomes" id="UP000494040">
    <property type="component" value="Unassembled WGS sequence"/>
</dbReference>
<dbReference type="PANTHER" id="PTHR10828:SF76">
    <property type="entry name" value="M-PHASE INDUCER PHOSPHATASE"/>
    <property type="match status" value="1"/>
</dbReference>
<evidence type="ECO:0000256" key="4">
    <source>
        <dbReference type="ARBA" id="ARBA00022801"/>
    </source>
</evidence>
<dbReference type="GO" id="GO:0005737">
    <property type="term" value="C:cytoplasm"/>
    <property type="evidence" value="ECO:0007669"/>
    <property type="project" value="TreeGrafter"/>
</dbReference>
<dbReference type="GO" id="GO:0032502">
    <property type="term" value="P:developmental process"/>
    <property type="evidence" value="ECO:0007669"/>
    <property type="project" value="UniProtKB-ARBA"/>
</dbReference>
<dbReference type="InterPro" id="IPR000751">
    <property type="entry name" value="MPI_Phosphatase"/>
</dbReference>
<dbReference type="AlphaFoldDB" id="A0A8I6SAK5"/>
<dbReference type="GO" id="GO:0004725">
    <property type="term" value="F:protein tyrosine phosphatase activity"/>
    <property type="evidence" value="ECO:0007669"/>
    <property type="project" value="UniProtKB-EC"/>
</dbReference>
<keyword evidence="5" id="KW-0904">Protein phosphatase</keyword>
<feature type="region of interest" description="Disordered" evidence="8">
    <location>
        <begin position="20"/>
        <end position="113"/>
    </location>
</feature>
<sequence length="496" mass="56418">MENSGTLAEDSPMTCLATDLNSANLNSLPRTKSLSPRTVNTPSTPKLAPRKKLLSSGLRVSTPPSIRPVSRRLQLVPDENNPPSPPCNVSNRCQSRTPLDDHDANSQDSGCAMSFSSDDSQGFKFAEPCGFAPKRLNSMESPRRNFQFYSFSSTSSDNSNSYDDCFFDNASVLPEADQEENTGLPEGMGILLNGRILSEYSPRKQLGDGNTPKRKVRAVSMRDEIKRPLSDFSKYETSPQKLRLKRLKSQKEDIPENKGTLFEYGFWKYAAPEPEKSELVDRRKSENELNIKMALQRSTQEDLIGNFSKPFALPLTPGKHQDLKSITCETLAHLINGKYEDTVASFKIIDCRYPYEYEGGHIKGAINLYTCDHISKELLQCKEKPRETSQTTKRDILVFHCEFSSERGPFLSRFLRKEDRAGNDYPNLHYPEMYLLHGGYSEFYRHYNEMCEPRSYRTMQDPAHQTEFKHFKAKSKSWAPGSHKKHTIRSLARLGF</sequence>
<dbReference type="GO" id="GO:0110032">
    <property type="term" value="P:positive regulation of G2/MI transition of meiotic cell cycle"/>
    <property type="evidence" value="ECO:0007669"/>
    <property type="project" value="TreeGrafter"/>
</dbReference>
<dbReference type="FunFam" id="3.40.250.10:FF:000036">
    <property type="entry name" value="M-phase inducer phosphatase"/>
    <property type="match status" value="1"/>
</dbReference>
<keyword evidence="4" id="KW-0378">Hydrolase</keyword>
<keyword evidence="6" id="KW-0131">Cell cycle</keyword>
<dbReference type="EnsemblMetazoa" id="XM_014405008.2">
    <property type="protein sequence ID" value="XP_014260494.1"/>
    <property type="gene ID" value="LOC106673069"/>
</dbReference>
<dbReference type="Gene3D" id="3.40.250.10">
    <property type="entry name" value="Rhodanese-like domain"/>
    <property type="match status" value="1"/>
</dbReference>
<proteinExistence type="inferred from homology"/>
<dbReference type="Pfam" id="PF00581">
    <property type="entry name" value="Rhodanese"/>
    <property type="match status" value="1"/>
</dbReference>
<evidence type="ECO:0000256" key="5">
    <source>
        <dbReference type="ARBA" id="ARBA00022912"/>
    </source>
</evidence>
<dbReference type="OMA" id="ACHNEAT"/>
<dbReference type="GO" id="GO:0009794">
    <property type="term" value="P:regulation of mitotic cell cycle, embryonic"/>
    <property type="evidence" value="ECO:0007669"/>
    <property type="project" value="UniProtKB-ARBA"/>
</dbReference>
<dbReference type="PANTHER" id="PTHR10828">
    <property type="entry name" value="M-PHASE INDUCER PHOSPHATASE DUAL SPECIFICITY PHOSPHATASE CDC25"/>
    <property type="match status" value="1"/>
</dbReference>
<keyword evidence="11" id="KW-1185">Reference proteome</keyword>
<dbReference type="RefSeq" id="XP_014260494.1">
    <property type="nucleotide sequence ID" value="XM_014405008.2"/>
</dbReference>
<dbReference type="GO" id="GO:0051301">
    <property type="term" value="P:cell division"/>
    <property type="evidence" value="ECO:0007669"/>
    <property type="project" value="UniProtKB-KW"/>
</dbReference>
<evidence type="ECO:0000256" key="1">
    <source>
        <dbReference type="ARBA" id="ARBA00011065"/>
    </source>
</evidence>
<accession>A0A8I6SAK5</accession>
<evidence type="ECO:0000256" key="6">
    <source>
        <dbReference type="ARBA" id="ARBA00023306"/>
    </source>
</evidence>
<dbReference type="EC" id="3.1.3.48" evidence="2"/>